<dbReference type="PIRSF" id="PIRSF036565">
    <property type="entry name" value="Pyruvt_ip_decrb"/>
    <property type="match status" value="1"/>
</dbReference>
<dbReference type="GO" id="GO:0030976">
    <property type="term" value="F:thiamine pyrophosphate binding"/>
    <property type="evidence" value="ECO:0007669"/>
    <property type="project" value="InterPro"/>
</dbReference>
<evidence type="ECO:0000259" key="14">
    <source>
        <dbReference type="Pfam" id="PF02775"/>
    </source>
</evidence>
<dbReference type="InterPro" id="IPR012000">
    <property type="entry name" value="Thiamin_PyroP_enz_cen_dom"/>
</dbReference>
<dbReference type="InterPro" id="IPR047214">
    <property type="entry name" value="TPP_PDC_IPDC"/>
</dbReference>
<feature type="domain" description="Thiamine pyrophosphate enzyme TPP-binding" evidence="14">
    <location>
        <begin position="403"/>
        <end position="528"/>
    </location>
</feature>
<dbReference type="GO" id="GO:0004737">
    <property type="term" value="F:pyruvate decarboxylase activity"/>
    <property type="evidence" value="ECO:0007669"/>
    <property type="project" value="UniProtKB-EC"/>
</dbReference>
<keyword evidence="10" id="KW-0456">Lyase</keyword>
<gene>
    <name evidence="16" type="ORF">BGW36DRAFT_384971</name>
</gene>
<dbReference type="CDD" id="cd07038">
    <property type="entry name" value="TPP_PYR_PDC_IPDC_like"/>
    <property type="match status" value="1"/>
</dbReference>
<dbReference type="InterPro" id="IPR012001">
    <property type="entry name" value="Thiamin_PyroP_enz_TPP-bd_dom"/>
</dbReference>
<comment type="caution">
    <text evidence="16">The sequence shown here is derived from an EMBL/GenBank/DDBJ whole genome shotgun (WGS) entry which is preliminary data.</text>
</comment>
<dbReference type="EMBL" id="JAJTJA010000010">
    <property type="protein sequence ID" value="KAH8692683.1"/>
    <property type="molecule type" value="Genomic_DNA"/>
</dbReference>
<comment type="catalytic activity">
    <reaction evidence="1">
        <text>a 2-oxocarboxylate + H(+) = an aldehyde + CO2</text>
        <dbReference type="Rhea" id="RHEA:11628"/>
        <dbReference type="ChEBI" id="CHEBI:15378"/>
        <dbReference type="ChEBI" id="CHEBI:16526"/>
        <dbReference type="ChEBI" id="CHEBI:17478"/>
        <dbReference type="ChEBI" id="CHEBI:35179"/>
        <dbReference type="EC" id="4.1.1.1"/>
    </reaction>
</comment>
<dbReference type="GO" id="GO:0000949">
    <property type="term" value="P:aromatic amino acid family catabolic process to alcohol via Ehrlich pathway"/>
    <property type="evidence" value="ECO:0007669"/>
    <property type="project" value="TreeGrafter"/>
</dbReference>
<dbReference type="Gene3D" id="3.40.50.970">
    <property type="match status" value="2"/>
</dbReference>
<accession>A0AAD4KJT5</accession>
<reference evidence="16" key="1">
    <citation type="submission" date="2021-12" db="EMBL/GenBank/DDBJ databases">
        <title>Convergent genome expansion in fungi linked to evolution of root-endophyte symbiosis.</title>
        <authorList>
            <consortium name="DOE Joint Genome Institute"/>
            <person name="Ke Y.-H."/>
            <person name="Bonito G."/>
            <person name="Liao H.-L."/>
            <person name="Looney B."/>
            <person name="Rojas-Flechas A."/>
            <person name="Nash J."/>
            <person name="Hameed K."/>
            <person name="Schadt C."/>
            <person name="Martin F."/>
            <person name="Crous P.W."/>
            <person name="Miettinen O."/>
            <person name="Magnuson J.K."/>
            <person name="Labbe J."/>
            <person name="Jacobson D."/>
            <person name="Doktycz M.J."/>
            <person name="Veneault-Fourrey C."/>
            <person name="Kuo A."/>
            <person name="Mondo S."/>
            <person name="Calhoun S."/>
            <person name="Riley R."/>
            <person name="Ohm R."/>
            <person name="LaButti K."/>
            <person name="Andreopoulos B."/>
            <person name="Pangilinan J."/>
            <person name="Nolan M."/>
            <person name="Tritt A."/>
            <person name="Clum A."/>
            <person name="Lipzen A."/>
            <person name="Daum C."/>
            <person name="Barry K."/>
            <person name="Grigoriev I.V."/>
            <person name="Vilgalys R."/>
        </authorList>
    </citation>
    <scope>NUCLEOTIDE SEQUENCE</scope>
    <source>
        <strain evidence="16">PMI_201</strain>
    </source>
</reference>
<dbReference type="Pfam" id="PF02775">
    <property type="entry name" value="TPP_enzyme_C"/>
    <property type="match status" value="1"/>
</dbReference>
<keyword evidence="17" id="KW-1185">Reference proteome</keyword>
<evidence type="ECO:0000256" key="8">
    <source>
        <dbReference type="ARBA" id="ARBA00022842"/>
    </source>
</evidence>
<evidence type="ECO:0000256" key="4">
    <source>
        <dbReference type="ARBA" id="ARBA00013202"/>
    </source>
</evidence>
<dbReference type="InterPro" id="IPR029061">
    <property type="entry name" value="THDP-binding"/>
</dbReference>
<sequence>MPGDIVTRELKEPITLVEYLYRRLYEVGIRSIHGVPGDYNLQALDYAPGCGLTWVGNCNELNAGYAADGYARIKGIAALITTFGVGELSAINAIAGAYSEYVPIVHIVGQPKTASQRDGMLLHHTLGNGDYNVFVDMNAKVTCAVARLNDALEAPILIDDAIRECWIRSRPVYITLPTDMVQQKVEGKRLETPIDLANAPNDPEKEEYVVSLILRLLHEAKDPVILVDACAIRHRVLAEVHDLVEQSGLPTFVAPMGKGAVNETHPNYGGVYAGDGSKKGVQERIEQSDLILNIGAIKSDFNTAGFTYRIGQLKSIDFHSSYIRVRYSEYPNLSMKGVLRNVVQRLGKLNIGSVPHVSNSMPPQELESKDQTITHAWLWPIVGQWLQENDIFITETGTANFGAWSTRFPKDVTAISQTLWGSIGYSVGACHGAALAAKDENSNRRTILFVGDGSFQLTAQEVSTMLRQKLRPIIFVICNNGYTIERFIHGWDQSYNDIQQWNFIEIPSAFGGKRDEYQTHQVKTRRELTDLLANEDFSAGQYLQLVELYMPQYDAPLALESTATASAKQNQRK</sequence>
<comment type="similarity">
    <text evidence="3 12">Belongs to the TPP enzyme family.</text>
</comment>
<feature type="binding site" evidence="11">
    <location>
        <position position="481"/>
    </location>
    <ligand>
        <name>Mg(2+)</name>
        <dbReference type="ChEBI" id="CHEBI:18420"/>
    </ligand>
</feature>
<dbReference type="InterPro" id="IPR011766">
    <property type="entry name" value="TPP_enzyme_TPP-bd"/>
</dbReference>
<organism evidence="16 17">
    <name type="scientific">Talaromyces proteolyticus</name>
    <dbReference type="NCBI Taxonomy" id="1131652"/>
    <lineage>
        <taxon>Eukaryota</taxon>
        <taxon>Fungi</taxon>
        <taxon>Dikarya</taxon>
        <taxon>Ascomycota</taxon>
        <taxon>Pezizomycotina</taxon>
        <taxon>Eurotiomycetes</taxon>
        <taxon>Eurotiomycetidae</taxon>
        <taxon>Eurotiales</taxon>
        <taxon>Trichocomaceae</taxon>
        <taxon>Talaromyces</taxon>
        <taxon>Talaromyces sect. Bacilispori</taxon>
    </lineage>
</organism>
<comment type="cofactor">
    <cofactor evidence="11">
        <name>Mg(2+)</name>
        <dbReference type="ChEBI" id="CHEBI:18420"/>
    </cofactor>
    <text evidence="11">Binds 1 Mg(2+) per subunit.</text>
</comment>
<evidence type="ECO:0000256" key="12">
    <source>
        <dbReference type="RuleBase" id="RU362132"/>
    </source>
</evidence>
<keyword evidence="8 11" id="KW-0460">Magnesium</keyword>
<dbReference type="InterPro" id="IPR047213">
    <property type="entry name" value="TPP_PYR_PDC_IPDC-like"/>
</dbReference>
<dbReference type="Pfam" id="PF00205">
    <property type="entry name" value="TPP_enzyme_M"/>
    <property type="match status" value="1"/>
</dbReference>
<feature type="domain" description="Thiamine pyrophosphate enzyme N-terminal TPP-binding" evidence="15">
    <location>
        <begin position="15"/>
        <end position="120"/>
    </location>
</feature>
<evidence type="ECO:0000256" key="11">
    <source>
        <dbReference type="PIRSR" id="PIRSR036565-2"/>
    </source>
</evidence>
<dbReference type="FunFam" id="3.40.50.970:FF:000024">
    <property type="entry name" value="Pyruvate decarboxylase isozyme"/>
    <property type="match status" value="1"/>
</dbReference>
<dbReference type="Pfam" id="PF02776">
    <property type="entry name" value="TPP_enzyme_N"/>
    <property type="match status" value="1"/>
</dbReference>
<evidence type="ECO:0000256" key="2">
    <source>
        <dbReference type="ARBA" id="ARBA00001964"/>
    </source>
</evidence>
<keyword evidence="7" id="KW-0210">Decarboxylase</keyword>
<evidence type="ECO:0000313" key="16">
    <source>
        <dbReference type="EMBL" id="KAH8692683.1"/>
    </source>
</evidence>
<evidence type="ECO:0000256" key="9">
    <source>
        <dbReference type="ARBA" id="ARBA00023052"/>
    </source>
</evidence>
<feature type="binding site" evidence="11">
    <location>
        <position position="479"/>
    </location>
    <ligand>
        <name>Mg(2+)</name>
        <dbReference type="ChEBI" id="CHEBI:18420"/>
    </ligand>
</feature>
<evidence type="ECO:0000256" key="6">
    <source>
        <dbReference type="ARBA" id="ARBA00022723"/>
    </source>
</evidence>
<protein>
    <recommendedName>
        <fullName evidence="5">Pyruvate decarboxylase</fullName>
        <ecNumber evidence="4">4.1.1.1</ecNumber>
    </recommendedName>
</protein>
<dbReference type="SUPFAM" id="SSF52518">
    <property type="entry name" value="Thiamin diphosphate-binding fold (THDP-binding)"/>
    <property type="match status" value="2"/>
</dbReference>
<dbReference type="AlphaFoldDB" id="A0AAD4KJT5"/>
<dbReference type="GeneID" id="70247149"/>
<dbReference type="Proteomes" id="UP001201262">
    <property type="component" value="Unassembled WGS sequence"/>
</dbReference>
<keyword evidence="16" id="KW-0670">Pyruvate</keyword>
<feature type="binding site" evidence="11">
    <location>
        <position position="452"/>
    </location>
    <ligand>
        <name>Mg(2+)</name>
        <dbReference type="ChEBI" id="CHEBI:18420"/>
    </ligand>
</feature>
<dbReference type="GO" id="GO:0005829">
    <property type="term" value="C:cytosol"/>
    <property type="evidence" value="ECO:0007669"/>
    <property type="project" value="TreeGrafter"/>
</dbReference>
<comment type="cofactor">
    <cofactor evidence="2">
        <name>thiamine diphosphate</name>
        <dbReference type="ChEBI" id="CHEBI:58937"/>
    </cofactor>
</comment>
<dbReference type="RefSeq" id="XP_046068556.1">
    <property type="nucleotide sequence ID" value="XM_046216862.1"/>
</dbReference>
<evidence type="ECO:0000256" key="7">
    <source>
        <dbReference type="ARBA" id="ARBA00022793"/>
    </source>
</evidence>
<evidence type="ECO:0000256" key="1">
    <source>
        <dbReference type="ARBA" id="ARBA00001041"/>
    </source>
</evidence>
<evidence type="ECO:0000259" key="13">
    <source>
        <dbReference type="Pfam" id="PF00205"/>
    </source>
</evidence>
<keyword evidence="9 12" id="KW-0786">Thiamine pyrophosphate</keyword>
<dbReference type="GO" id="GO:0000287">
    <property type="term" value="F:magnesium ion binding"/>
    <property type="evidence" value="ECO:0007669"/>
    <property type="project" value="InterPro"/>
</dbReference>
<dbReference type="SUPFAM" id="SSF52467">
    <property type="entry name" value="DHS-like NAD/FAD-binding domain"/>
    <property type="match status" value="1"/>
</dbReference>
<name>A0AAD4KJT5_9EURO</name>
<proteinExistence type="inferred from homology"/>
<evidence type="ECO:0000259" key="15">
    <source>
        <dbReference type="Pfam" id="PF02776"/>
    </source>
</evidence>
<dbReference type="EC" id="4.1.1.1" evidence="4"/>
<dbReference type="FunFam" id="3.40.50.970:FF:000019">
    <property type="entry name" value="Pyruvate decarboxylase isozyme"/>
    <property type="match status" value="1"/>
</dbReference>
<dbReference type="InterPro" id="IPR029035">
    <property type="entry name" value="DHS-like_NAD/FAD-binding_dom"/>
</dbReference>
<dbReference type="PANTHER" id="PTHR43452">
    <property type="entry name" value="PYRUVATE DECARBOXYLASE"/>
    <property type="match status" value="1"/>
</dbReference>
<dbReference type="PANTHER" id="PTHR43452:SF30">
    <property type="entry name" value="PYRUVATE DECARBOXYLASE ISOZYME 1-RELATED"/>
    <property type="match status" value="1"/>
</dbReference>
<evidence type="ECO:0000313" key="17">
    <source>
        <dbReference type="Proteomes" id="UP001201262"/>
    </source>
</evidence>
<dbReference type="CDD" id="cd02005">
    <property type="entry name" value="TPP_PDC_IPDC"/>
    <property type="match status" value="1"/>
</dbReference>
<keyword evidence="6 11" id="KW-0479">Metal-binding</keyword>
<feature type="domain" description="Thiamine pyrophosphate enzyme central" evidence="13">
    <location>
        <begin position="213"/>
        <end position="346"/>
    </location>
</feature>
<evidence type="ECO:0000256" key="10">
    <source>
        <dbReference type="ARBA" id="ARBA00023239"/>
    </source>
</evidence>
<evidence type="ECO:0000256" key="3">
    <source>
        <dbReference type="ARBA" id="ARBA00007812"/>
    </source>
</evidence>
<evidence type="ECO:0000256" key="5">
    <source>
        <dbReference type="ARBA" id="ARBA00014422"/>
    </source>
</evidence>
<dbReference type="GO" id="GO:0005634">
    <property type="term" value="C:nucleus"/>
    <property type="evidence" value="ECO:0007669"/>
    <property type="project" value="TreeGrafter"/>
</dbReference>
<dbReference type="Gene3D" id="3.40.50.1220">
    <property type="entry name" value="TPP-binding domain"/>
    <property type="match status" value="1"/>
</dbReference>
<dbReference type="InterPro" id="IPR012110">
    <property type="entry name" value="PDC/IPDC-like"/>
</dbReference>